<gene>
    <name evidence="2" type="ORF">RRG08_035205</name>
</gene>
<dbReference type="EMBL" id="JAWDGP010003655">
    <property type="protein sequence ID" value="KAK3772164.1"/>
    <property type="molecule type" value="Genomic_DNA"/>
</dbReference>
<comment type="caution">
    <text evidence="2">The sequence shown here is derived from an EMBL/GenBank/DDBJ whole genome shotgun (WGS) entry which is preliminary data.</text>
</comment>
<dbReference type="Proteomes" id="UP001283361">
    <property type="component" value="Unassembled WGS sequence"/>
</dbReference>
<proteinExistence type="predicted"/>
<sequence>MSEYKAVAFYVKPKVELVMLSDFVSNCCRDYNRCLQRRDSVKHGTRTFRSTGDENTGKVRDTEETEQPNAIETESVFKRGMLQDLERRSGRPLVEILSWSAHEAFSRIDEIGCNEMRK</sequence>
<protein>
    <submittedName>
        <fullName evidence="2">Uncharacterized protein</fullName>
    </submittedName>
</protein>
<keyword evidence="3" id="KW-1185">Reference proteome</keyword>
<evidence type="ECO:0000313" key="3">
    <source>
        <dbReference type="Proteomes" id="UP001283361"/>
    </source>
</evidence>
<evidence type="ECO:0000256" key="1">
    <source>
        <dbReference type="SAM" id="MobiDB-lite"/>
    </source>
</evidence>
<evidence type="ECO:0000313" key="2">
    <source>
        <dbReference type="EMBL" id="KAK3772164.1"/>
    </source>
</evidence>
<feature type="region of interest" description="Disordered" evidence="1">
    <location>
        <begin position="45"/>
        <end position="73"/>
    </location>
</feature>
<name>A0AAE0ZMI2_9GAST</name>
<dbReference type="AlphaFoldDB" id="A0AAE0ZMI2"/>
<reference evidence="2" key="1">
    <citation type="journal article" date="2023" name="G3 (Bethesda)">
        <title>A reference genome for the long-term kleptoplast-retaining sea slug Elysia crispata morphotype clarki.</title>
        <authorList>
            <person name="Eastman K.E."/>
            <person name="Pendleton A.L."/>
            <person name="Shaikh M.A."/>
            <person name="Suttiyut T."/>
            <person name="Ogas R."/>
            <person name="Tomko P."/>
            <person name="Gavelis G."/>
            <person name="Widhalm J.R."/>
            <person name="Wisecaver J.H."/>
        </authorList>
    </citation>
    <scope>NUCLEOTIDE SEQUENCE</scope>
    <source>
        <strain evidence="2">ECLA1</strain>
    </source>
</reference>
<accession>A0AAE0ZMI2</accession>
<feature type="compositionally biased region" description="Basic and acidic residues" evidence="1">
    <location>
        <begin position="51"/>
        <end position="62"/>
    </location>
</feature>
<organism evidence="2 3">
    <name type="scientific">Elysia crispata</name>
    <name type="common">lettuce slug</name>
    <dbReference type="NCBI Taxonomy" id="231223"/>
    <lineage>
        <taxon>Eukaryota</taxon>
        <taxon>Metazoa</taxon>
        <taxon>Spiralia</taxon>
        <taxon>Lophotrochozoa</taxon>
        <taxon>Mollusca</taxon>
        <taxon>Gastropoda</taxon>
        <taxon>Heterobranchia</taxon>
        <taxon>Euthyneura</taxon>
        <taxon>Panpulmonata</taxon>
        <taxon>Sacoglossa</taxon>
        <taxon>Placobranchoidea</taxon>
        <taxon>Plakobranchidae</taxon>
        <taxon>Elysia</taxon>
    </lineage>
</organism>